<organism evidence="7 8">
    <name type="scientific">Fistulifera solaris</name>
    <name type="common">Oleaginous diatom</name>
    <dbReference type="NCBI Taxonomy" id="1519565"/>
    <lineage>
        <taxon>Eukaryota</taxon>
        <taxon>Sar</taxon>
        <taxon>Stramenopiles</taxon>
        <taxon>Ochrophyta</taxon>
        <taxon>Bacillariophyta</taxon>
        <taxon>Bacillariophyceae</taxon>
        <taxon>Bacillariophycidae</taxon>
        <taxon>Naviculales</taxon>
        <taxon>Naviculaceae</taxon>
        <taxon>Fistulifera</taxon>
    </lineage>
</organism>
<dbReference type="PANTHER" id="PTHR12210">
    <property type="entry name" value="DULLARD PROTEIN PHOSPHATASE"/>
    <property type="match status" value="1"/>
</dbReference>
<dbReference type="InterPro" id="IPR004274">
    <property type="entry name" value="FCP1_dom"/>
</dbReference>
<accession>A0A1Z5JDB3</accession>
<dbReference type="Gene3D" id="3.40.50.1000">
    <property type="entry name" value="HAD superfamily/HAD-like"/>
    <property type="match status" value="1"/>
</dbReference>
<dbReference type="FunFam" id="3.40.50.1000:FF:000015">
    <property type="entry name" value="CTD small phosphatase-like protein 2"/>
    <property type="match status" value="1"/>
</dbReference>
<keyword evidence="2" id="KW-0904">Protein phosphatase</keyword>
<name>A0A1Z5JDB3_FISSO</name>
<dbReference type="Pfam" id="PF03031">
    <property type="entry name" value="NIF"/>
    <property type="match status" value="1"/>
</dbReference>
<comment type="caution">
    <text evidence="7">The sequence shown here is derived from an EMBL/GenBank/DDBJ whole genome shotgun (WGS) entry which is preliminary data.</text>
</comment>
<dbReference type="InterPro" id="IPR023214">
    <property type="entry name" value="HAD_sf"/>
</dbReference>
<dbReference type="Proteomes" id="UP000198406">
    <property type="component" value="Unassembled WGS sequence"/>
</dbReference>
<dbReference type="InterPro" id="IPR050365">
    <property type="entry name" value="TIM50"/>
</dbReference>
<dbReference type="EMBL" id="BDSP01000048">
    <property type="protein sequence ID" value="GAX11993.1"/>
    <property type="molecule type" value="Genomic_DNA"/>
</dbReference>
<dbReference type="InterPro" id="IPR011948">
    <property type="entry name" value="Dullard_phosphatase"/>
</dbReference>
<dbReference type="InterPro" id="IPR036412">
    <property type="entry name" value="HAD-like_sf"/>
</dbReference>
<comment type="similarity">
    <text evidence="4">Belongs to the CTDSPL2 family.</text>
</comment>
<keyword evidence="1" id="KW-0378">Hydrolase</keyword>
<dbReference type="SUPFAM" id="SSF56784">
    <property type="entry name" value="HAD-like"/>
    <property type="match status" value="1"/>
</dbReference>
<evidence type="ECO:0000259" key="6">
    <source>
        <dbReference type="PROSITE" id="PS50969"/>
    </source>
</evidence>
<sequence>MTQVTSAAAMEAPKTPANQKTPNRITNNYADATTPITSMKPKRPRSSLNGATTSSAQPGRLSNTEVPLSPMHPVKPVHRDANDGVVKLGEEIKGSSSWVTRKVDALFSPVLRMLEHSDEDGGEVAVLGLPRVHSEEEEHSDDCSISIQGQEMPESDEFNPWQFIQSLPPYQEISYLRPSVCLPPKDPQAPPITLVLDLDETLVHCSVEPVEDADLVFPVDFHGITYQVHVKKRPYLETFLEACCGKFEVVLFTASQKIYANELLNRIDPEGKYIQHRLYRDSCLPVEGNFLKDLTVLGRDLAQTILVDNSPHAFGYQVENGIPIESWFEDPDDRELIKLERFLRQHCLDVPDVRPILDKKFQCRRLVNEAPPILFGDE</sequence>
<dbReference type="GO" id="GO:0005634">
    <property type="term" value="C:nucleus"/>
    <property type="evidence" value="ECO:0007669"/>
    <property type="project" value="UniProtKB-ARBA"/>
</dbReference>
<gene>
    <name evidence="7" type="ORF">FisN_8Lh087</name>
</gene>
<feature type="domain" description="FCP1 homology" evidence="6">
    <location>
        <begin position="187"/>
        <end position="346"/>
    </location>
</feature>
<feature type="compositionally biased region" description="Polar residues" evidence="5">
    <location>
        <begin position="16"/>
        <end position="37"/>
    </location>
</feature>
<dbReference type="GO" id="GO:0004721">
    <property type="term" value="F:phosphoprotein phosphatase activity"/>
    <property type="evidence" value="ECO:0007669"/>
    <property type="project" value="UniProtKB-KW"/>
</dbReference>
<feature type="region of interest" description="Disordered" evidence="5">
    <location>
        <begin position="1"/>
        <end position="79"/>
    </location>
</feature>
<evidence type="ECO:0000313" key="8">
    <source>
        <dbReference type="Proteomes" id="UP000198406"/>
    </source>
</evidence>
<reference evidence="7 8" key="1">
    <citation type="journal article" date="2015" name="Plant Cell">
        <title>Oil accumulation by the oleaginous diatom Fistulifera solaris as revealed by the genome and transcriptome.</title>
        <authorList>
            <person name="Tanaka T."/>
            <person name="Maeda Y."/>
            <person name="Veluchamy A."/>
            <person name="Tanaka M."/>
            <person name="Abida H."/>
            <person name="Marechal E."/>
            <person name="Bowler C."/>
            <person name="Muto M."/>
            <person name="Sunaga Y."/>
            <person name="Tanaka M."/>
            <person name="Yoshino T."/>
            <person name="Taniguchi T."/>
            <person name="Fukuda Y."/>
            <person name="Nemoto M."/>
            <person name="Matsumoto M."/>
            <person name="Wong P.S."/>
            <person name="Aburatani S."/>
            <person name="Fujibuchi W."/>
        </authorList>
    </citation>
    <scope>NUCLEOTIDE SEQUENCE [LARGE SCALE GENOMIC DNA]</scope>
    <source>
        <strain evidence="7 8">JPCC DA0580</strain>
    </source>
</reference>
<comment type="function">
    <text evidence="3">Probable phosphatase.</text>
</comment>
<dbReference type="CDD" id="cd07521">
    <property type="entry name" value="HAD_FCP1-like"/>
    <property type="match status" value="1"/>
</dbReference>
<evidence type="ECO:0000256" key="5">
    <source>
        <dbReference type="SAM" id="MobiDB-lite"/>
    </source>
</evidence>
<dbReference type="PROSITE" id="PS50969">
    <property type="entry name" value="FCP1"/>
    <property type="match status" value="1"/>
</dbReference>
<dbReference type="AlphaFoldDB" id="A0A1Z5JDB3"/>
<protein>
    <recommendedName>
        <fullName evidence="6">FCP1 homology domain-containing protein</fullName>
    </recommendedName>
</protein>
<dbReference type="SMART" id="SM00577">
    <property type="entry name" value="CPDc"/>
    <property type="match status" value="1"/>
</dbReference>
<evidence type="ECO:0000313" key="7">
    <source>
        <dbReference type="EMBL" id="GAX11993.1"/>
    </source>
</evidence>
<dbReference type="OrthoDB" id="277011at2759"/>
<dbReference type="NCBIfam" id="TIGR02251">
    <property type="entry name" value="HIF-SF_euk"/>
    <property type="match status" value="1"/>
</dbReference>
<evidence type="ECO:0000256" key="3">
    <source>
        <dbReference type="ARBA" id="ARBA00037324"/>
    </source>
</evidence>
<evidence type="ECO:0000256" key="4">
    <source>
        <dbReference type="ARBA" id="ARBA00038355"/>
    </source>
</evidence>
<keyword evidence="8" id="KW-1185">Reference proteome</keyword>
<proteinExistence type="inferred from homology"/>
<dbReference type="InParanoid" id="A0A1Z5JDB3"/>
<evidence type="ECO:0000256" key="1">
    <source>
        <dbReference type="ARBA" id="ARBA00022801"/>
    </source>
</evidence>
<evidence type="ECO:0000256" key="2">
    <source>
        <dbReference type="ARBA" id="ARBA00022912"/>
    </source>
</evidence>
<feature type="compositionally biased region" description="Polar residues" evidence="5">
    <location>
        <begin position="46"/>
        <end position="66"/>
    </location>
</feature>